<dbReference type="RefSeq" id="XP_009524945.1">
    <property type="nucleotide sequence ID" value="XM_009526650.1"/>
</dbReference>
<feature type="non-terminal residue" evidence="2">
    <location>
        <position position="223"/>
    </location>
</feature>
<keyword evidence="3" id="KW-1185">Reference proteome</keyword>
<dbReference type="KEGG" id="psoj:PHYSODRAFT_496909"/>
<evidence type="ECO:0000313" key="3">
    <source>
        <dbReference type="Proteomes" id="UP000002640"/>
    </source>
</evidence>
<dbReference type="GeneID" id="20657372"/>
<proteinExistence type="predicted"/>
<gene>
    <name evidence="2" type="ORF">PHYSODRAFT_496909</name>
</gene>
<keyword evidence="1" id="KW-0812">Transmembrane</keyword>
<organism evidence="2 3">
    <name type="scientific">Phytophthora sojae (strain P6497)</name>
    <name type="common">Soybean stem and root rot agent</name>
    <name type="synonym">Phytophthora megasperma f. sp. glycines</name>
    <dbReference type="NCBI Taxonomy" id="1094619"/>
    <lineage>
        <taxon>Eukaryota</taxon>
        <taxon>Sar</taxon>
        <taxon>Stramenopiles</taxon>
        <taxon>Oomycota</taxon>
        <taxon>Peronosporomycetes</taxon>
        <taxon>Peronosporales</taxon>
        <taxon>Peronosporaceae</taxon>
        <taxon>Phytophthora</taxon>
    </lineage>
</organism>
<feature type="transmembrane region" description="Helical" evidence="1">
    <location>
        <begin position="12"/>
        <end position="32"/>
    </location>
</feature>
<keyword evidence="1" id="KW-0472">Membrane</keyword>
<evidence type="ECO:0000313" key="2">
    <source>
        <dbReference type="EMBL" id="EGZ22228.1"/>
    </source>
</evidence>
<keyword evidence="1" id="KW-1133">Transmembrane helix</keyword>
<dbReference type="OMA" id="CHESSMG"/>
<dbReference type="Proteomes" id="UP000002640">
    <property type="component" value="Unassembled WGS sequence"/>
</dbReference>
<evidence type="ECO:0000256" key="1">
    <source>
        <dbReference type="SAM" id="Phobius"/>
    </source>
</evidence>
<dbReference type="AlphaFoldDB" id="G4Z434"/>
<dbReference type="EMBL" id="JH159153">
    <property type="protein sequence ID" value="EGZ22228.1"/>
    <property type="molecule type" value="Genomic_DNA"/>
</dbReference>
<dbReference type="InParanoid" id="G4Z434"/>
<name>G4Z434_PHYSP</name>
<reference evidence="2 3" key="1">
    <citation type="journal article" date="2006" name="Science">
        <title>Phytophthora genome sequences uncover evolutionary origins and mechanisms of pathogenesis.</title>
        <authorList>
            <person name="Tyler B.M."/>
            <person name="Tripathy S."/>
            <person name="Zhang X."/>
            <person name="Dehal P."/>
            <person name="Jiang R.H."/>
            <person name="Aerts A."/>
            <person name="Arredondo F.D."/>
            <person name="Baxter L."/>
            <person name="Bensasson D."/>
            <person name="Beynon J.L."/>
            <person name="Chapman J."/>
            <person name="Damasceno C.M."/>
            <person name="Dorrance A.E."/>
            <person name="Dou D."/>
            <person name="Dickerman A.W."/>
            <person name="Dubchak I.L."/>
            <person name="Garbelotto M."/>
            <person name="Gijzen M."/>
            <person name="Gordon S.G."/>
            <person name="Govers F."/>
            <person name="Grunwald N.J."/>
            <person name="Huang W."/>
            <person name="Ivors K.L."/>
            <person name="Jones R.W."/>
            <person name="Kamoun S."/>
            <person name="Krampis K."/>
            <person name="Lamour K.H."/>
            <person name="Lee M.K."/>
            <person name="McDonald W.H."/>
            <person name="Medina M."/>
            <person name="Meijer H.J."/>
            <person name="Nordberg E.K."/>
            <person name="Maclean D.J."/>
            <person name="Ospina-Giraldo M.D."/>
            <person name="Morris P.F."/>
            <person name="Phuntumart V."/>
            <person name="Putnam N.H."/>
            <person name="Rash S."/>
            <person name="Rose J.K."/>
            <person name="Sakihama Y."/>
            <person name="Salamov A.A."/>
            <person name="Savidor A."/>
            <person name="Scheuring C.F."/>
            <person name="Smith B.M."/>
            <person name="Sobral B.W."/>
            <person name="Terry A."/>
            <person name="Torto-Alalibo T.A."/>
            <person name="Win J."/>
            <person name="Xu Z."/>
            <person name="Zhang H."/>
            <person name="Grigoriev I.V."/>
            <person name="Rokhsar D.S."/>
            <person name="Boore J.L."/>
        </authorList>
    </citation>
    <scope>NUCLEOTIDE SEQUENCE [LARGE SCALE GENOMIC DNA]</scope>
    <source>
        <strain evidence="2 3">P6497</strain>
    </source>
</reference>
<feature type="transmembrane region" description="Helical" evidence="1">
    <location>
        <begin position="52"/>
        <end position="71"/>
    </location>
</feature>
<accession>G4Z434</accession>
<sequence length="223" mass="24876">MLAAVWTFPTPFGYVLVVGPFVIFFSLFTVLVVGPRKLTQSPTLCRQFKDQLVIIASQGVVAVCYPIFSAIFNQLSGIQQTIFIFVMPLLKFCTKQNIANAAKGYHEYVGPVVVFSVDLFNVYYVAICMQASKSVVTTLIIMATDSFHVLLSLRAIFHHKGSVRPCHESSMGHYLQDVPALLRKWCNGEASSTQHYRRIRLFAPVPLPLSKDSSGFMDDLSKS</sequence>
<protein>
    <submittedName>
        <fullName evidence="2">Uncharacterized protein</fullName>
    </submittedName>
</protein>